<dbReference type="InterPro" id="IPR011762">
    <property type="entry name" value="COA_CT_N"/>
</dbReference>
<protein>
    <submittedName>
        <fullName evidence="3">Carboxyl transferase domain-containing protein</fullName>
    </submittedName>
</protein>
<dbReference type="Gene3D" id="3.90.226.10">
    <property type="entry name" value="2-enoyl-CoA Hydratase, Chain A, domain 1"/>
    <property type="match status" value="2"/>
</dbReference>
<keyword evidence="4" id="KW-1185">Reference proteome</keyword>
<dbReference type="PANTHER" id="PTHR22855:SF13">
    <property type="entry name" value="METHYLCROTONOYL-COA CARBOXYLASE BETA CHAIN, MITOCHONDRIAL"/>
    <property type="match status" value="1"/>
</dbReference>
<gene>
    <name evidence="3" type="ORF">GCM10020260_16360</name>
</gene>
<dbReference type="GO" id="GO:0016740">
    <property type="term" value="F:transferase activity"/>
    <property type="evidence" value="ECO:0007669"/>
    <property type="project" value="UniProtKB-KW"/>
</dbReference>
<dbReference type="InterPro" id="IPR029045">
    <property type="entry name" value="ClpP/crotonase-like_dom_sf"/>
</dbReference>
<dbReference type="EMBL" id="BAAAYG010000005">
    <property type="protein sequence ID" value="GAA3284887.1"/>
    <property type="molecule type" value="Genomic_DNA"/>
</dbReference>
<dbReference type="Pfam" id="PF01039">
    <property type="entry name" value="Carboxyl_trans"/>
    <property type="match status" value="1"/>
</dbReference>
<name>A0ABP6REC4_9MICC</name>
<keyword evidence="3" id="KW-0808">Transferase</keyword>
<dbReference type="SUPFAM" id="SSF52096">
    <property type="entry name" value="ClpP/crotonase"/>
    <property type="match status" value="2"/>
</dbReference>
<comment type="caution">
    <text evidence="3">The sequence shown here is derived from an EMBL/GenBank/DDBJ whole genome shotgun (WGS) entry which is preliminary data.</text>
</comment>
<dbReference type="RefSeq" id="WP_425574561.1">
    <property type="nucleotide sequence ID" value="NZ_BAAAYG010000005.1"/>
</dbReference>
<organism evidence="3 4">
    <name type="scientific">Nesterenkonia halobia</name>
    <dbReference type="NCBI Taxonomy" id="37922"/>
    <lineage>
        <taxon>Bacteria</taxon>
        <taxon>Bacillati</taxon>
        <taxon>Actinomycetota</taxon>
        <taxon>Actinomycetes</taxon>
        <taxon>Micrococcales</taxon>
        <taxon>Micrococcaceae</taxon>
        <taxon>Nesterenkonia</taxon>
    </lineage>
</organism>
<dbReference type="PANTHER" id="PTHR22855">
    <property type="entry name" value="ACETYL, PROPIONYL, PYRUVATE, AND GLUTACONYL CARBOXYLASE-RELATED"/>
    <property type="match status" value="1"/>
</dbReference>
<dbReference type="Proteomes" id="UP001501736">
    <property type="component" value="Unassembled WGS sequence"/>
</dbReference>
<proteinExistence type="predicted"/>
<feature type="domain" description="CoA carboxyltransferase N-terminal" evidence="1">
    <location>
        <begin position="22"/>
        <end position="278"/>
    </location>
</feature>
<dbReference type="InterPro" id="IPR011763">
    <property type="entry name" value="COA_CT_C"/>
</dbReference>
<dbReference type="PROSITE" id="PS50989">
    <property type="entry name" value="COA_CT_CTER"/>
    <property type="match status" value="1"/>
</dbReference>
<accession>A0ABP6REC4</accession>
<evidence type="ECO:0000313" key="3">
    <source>
        <dbReference type="EMBL" id="GAA3284887.1"/>
    </source>
</evidence>
<evidence type="ECO:0000259" key="2">
    <source>
        <dbReference type="PROSITE" id="PS50989"/>
    </source>
</evidence>
<dbReference type="InterPro" id="IPR045190">
    <property type="entry name" value="MCCB/AccD1-like"/>
</dbReference>
<reference evidence="4" key="1">
    <citation type="journal article" date="2019" name="Int. J. Syst. Evol. Microbiol.">
        <title>The Global Catalogue of Microorganisms (GCM) 10K type strain sequencing project: providing services to taxonomists for standard genome sequencing and annotation.</title>
        <authorList>
            <consortium name="The Broad Institute Genomics Platform"/>
            <consortium name="The Broad Institute Genome Sequencing Center for Infectious Disease"/>
            <person name="Wu L."/>
            <person name="Ma J."/>
        </authorList>
    </citation>
    <scope>NUCLEOTIDE SEQUENCE [LARGE SCALE GENOMIC DNA]</scope>
    <source>
        <strain evidence="4">JCM 11483</strain>
    </source>
</reference>
<dbReference type="InterPro" id="IPR034733">
    <property type="entry name" value="AcCoA_carboxyl_beta"/>
</dbReference>
<dbReference type="PROSITE" id="PS50980">
    <property type="entry name" value="COA_CT_NTER"/>
    <property type="match status" value="1"/>
</dbReference>
<sequence>METLPSAVDTLSEEFAANATRNRQLRRELTELLHRTALGGPEKTRRRHRERGRLLPRERVDRLLDDGSPFLEVGALAAHGMYDDASPGAGIITGIGLVHGRQVMVVCNDSTVKGGTYFPMTVKKHLRAQEIAGENGLPCIYLVDSGGAFLPMQDEVFPDREHFGRIFYNQSQLSAQGIPQIAAVLGSCTAGGAYVPAMSDESVIVRGQGTIFLGGPPLVKAATGEEVTGEELGGAEVHTSRSGVADHIAEDDDHALQIVRDIVSTLPAPEAPAWSVASEARPPRLPAEELDGIIPRDVNQPYDVHEVIARLVDDSAFHEFKRDYGTTLVTGFAHIDGHPVGIVANNGILFSESSLKGAHFIELCDQRGIPLLFLQNISGFMVGRDYEAGGIAKNGAKMVTAVATTRVPKITVVIGGSFGAGNYSMCGRAYSPRFLFLWPSARTSVMGGEQAAAVLATVKRDQLEAVGEEWSADEEEQYKEPVRQKYEDQGRPWYSTARLWDDGIIDPADTRRVLAMALETCSRTPLSDPGFGLFRM</sequence>
<evidence type="ECO:0000259" key="1">
    <source>
        <dbReference type="PROSITE" id="PS50980"/>
    </source>
</evidence>
<feature type="domain" description="CoA carboxyltransferase C-terminal" evidence="2">
    <location>
        <begin position="282"/>
        <end position="528"/>
    </location>
</feature>
<evidence type="ECO:0000313" key="4">
    <source>
        <dbReference type="Proteomes" id="UP001501736"/>
    </source>
</evidence>